<dbReference type="Proteomes" id="UP000314294">
    <property type="component" value="Unassembled WGS sequence"/>
</dbReference>
<accession>A0A4Z2HRV9</accession>
<dbReference type="AlphaFoldDB" id="A0A4Z2HRV9"/>
<gene>
    <name evidence="1" type="ORF">EYF80_022215</name>
</gene>
<organism evidence="1 2">
    <name type="scientific">Liparis tanakae</name>
    <name type="common">Tanaka's snailfish</name>
    <dbReference type="NCBI Taxonomy" id="230148"/>
    <lineage>
        <taxon>Eukaryota</taxon>
        <taxon>Metazoa</taxon>
        <taxon>Chordata</taxon>
        <taxon>Craniata</taxon>
        <taxon>Vertebrata</taxon>
        <taxon>Euteleostomi</taxon>
        <taxon>Actinopterygii</taxon>
        <taxon>Neopterygii</taxon>
        <taxon>Teleostei</taxon>
        <taxon>Neoteleostei</taxon>
        <taxon>Acanthomorphata</taxon>
        <taxon>Eupercaria</taxon>
        <taxon>Perciformes</taxon>
        <taxon>Cottioidei</taxon>
        <taxon>Cottales</taxon>
        <taxon>Liparidae</taxon>
        <taxon>Liparis</taxon>
    </lineage>
</organism>
<sequence>MAVFSAISVSSTCSYGHARGASKCDITSAVHSYICTHKPVHLDNDFHGVPPSEAVLTMLAGSQTRPSSSPSPEFHPDAACAVIQLKSHTTQIHCNMADSNKI</sequence>
<protein>
    <submittedName>
        <fullName evidence="1">Uncharacterized protein</fullName>
    </submittedName>
</protein>
<evidence type="ECO:0000313" key="2">
    <source>
        <dbReference type="Proteomes" id="UP000314294"/>
    </source>
</evidence>
<keyword evidence="2" id="KW-1185">Reference proteome</keyword>
<reference evidence="1 2" key="1">
    <citation type="submission" date="2019-03" db="EMBL/GenBank/DDBJ databases">
        <title>First draft genome of Liparis tanakae, snailfish: a comprehensive survey of snailfish specific genes.</title>
        <authorList>
            <person name="Kim W."/>
            <person name="Song I."/>
            <person name="Jeong J.-H."/>
            <person name="Kim D."/>
            <person name="Kim S."/>
            <person name="Ryu S."/>
            <person name="Song J.Y."/>
            <person name="Lee S.K."/>
        </authorList>
    </citation>
    <scope>NUCLEOTIDE SEQUENCE [LARGE SCALE GENOMIC DNA]</scope>
    <source>
        <tissue evidence="1">Muscle</tissue>
    </source>
</reference>
<name>A0A4Z2HRV9_9TELE</name>
<proteinExistence type="predicted"/>
<evidence type="ECO:0000313" key="1">
    <source>
        <dbReference type="EMBL" id="TNN67542.1"/>
    </source>
</evidence>
<dbReference type="EMBL" id="SRLO01000202">
    <property type="protein sequence ID" value="TNN67542.1"/>
    <property type="molecule type" value="Genomic_DNA"/>
</dbReference>
<comment type="caution">
    <text evidence="1">The sequence shown here is derived from an EMBL/GenBank/DDBJ whole genome shotgun (WGS) entry which is preliminary data.</text>
</comment>